<comment type="caution">
    <text evidence="1">The sequence shown here is derived from an EMBL/GenBank/DDBJ whole genome shotgun (WGS) entry which is preliminary data.</text>
</comment>
<evidence type="ECO:0008006" key="2">
    <source>
        <dbReference type="Google" id="ProtNLM"/>
    </source>
</evidence>
<protein>
    <recommendedName>
        <fullName evidence="2">Reverse transcriptase zinc-binding domain-containing protein</fullName>
    </recommendedName>
</protein>
<dbReference type="AlphaFoldDB" id="A0AAW2LUB8"/>
<evidence type="ECO:0000313" key="1">
    <source>
        <dbReference type="EMBL" id="KAL0322060.1"/>
    </source>
</evidence>
<dbReference type="PANTHER" id="PTHR33116:SF86">
    <property type="entry name" value="REVERSE TRANSCRIPTASE DOMAIN-CONTAINING PROTEIN"/>
    <property type="match status" value="1"/>
</dbReference>
<reference evidence="1" key="1">
    <citation type="submission" date="2020-06" db="EMBL/GenBank/DDBJ databases">
        <authorList>
            <person name="Li T."/>
            <person name="Hu X."/>
            <person name="Zhang T."/>
            <person name="Song X."/>
            <person name="Zhang H."/>
            <person name="Dai N."/>
            <person name="Sheng W."/>
            <person name="Hou X."/>
            <person name="Wei L."/>
        </authorList>
    </citation>
    <scope>NUCLEOTIDE SEQUENCE</scope>
    <source>
        <strain evidence="1">KEN8</strain>
        <tissue evidence="1">Leaf</tissue>
    </source>
</reference>
<name>A0AAW2LUB8_9LAMI</name>
<reference evidence="1" key="2">
    <citation type="journal article" date="2024" name="Plant">
        <title>Genomic evolution and insights into agronomic trait innovations of Sesamum species.</title>
        <authorList>
            <person name="Miao H."/>
            <person name="Wang L."/>
            <person name="Qu L."/>
            <person name="Liu H."/>
            <person name="Sun Y."/>
            <person name="Le M."/>
            <person name="Wang Q."/>
            <person name="Wei S."/>
            <person name="Zheng Y."/>
            <person name="Lin W."/>
            <person name="Duan Y."/>
            <person name="Cao H."/>
            <person name="Xiong S."/>
            <person name="Wang X."/>
            <person name="Wei L."/>
            <person name="Li C."/>
            <person name="Ma Q."/>
            <person name="Ju M."/>
            <person name="Zhao R."/>
            <person name="Li G."/>
            <person name="Mu C."/>
            <person name="Tian Q."/>
            <person name="Mei H."/>
            <person name="Zhang T."/>
            <person name="Gao T."/>
            <person name="Zhang H."/>
        </authorList>
    </citation>
    <scope>NUCLEOTIDE SEQUENCE</scope>
    <source>
        <strain evidence="1">KEN8</strain>
    </source>
</reference>
<organism evidence="1">
    <name type="scientific">Sesamum calycinum</name>
    <dbReference type="NCBI Taxonomy" id="2727403"/>
    <lineage>
        <taxon>Eukaryota</taxon>
        <taxon>Viridiplantae</taxon>
        <taxon>Streptophyta</taxon>
        <taxon>Embryophyta</taxon>
        <taxon>Tracheophyta</taxon>
        <taxon>Spermatophyta</taxon>
        <taxon>Magnoliopsida</taxon>
        <taxon>eudicotyledons</taxon>
        <taxon>Gunneridae</taxon>
        <taxon>Pentapetalae</taxon>
        <taxon>asterids</taxon>
        <taxon>lamiids</taxon>
        <taxon>Lamiales</taxon>
        <taxon>Pedaliaceae</taxon>
        <taxon>Sesamum</taxon>
    </lineage>
</organism>
<dbReference type="PANTHER" id="PTHR33116">
    <property type="entry name" value="REVERSE TRANSCRIPTASE ZINC-BINDING DOMAIN-CONTAINING PROTEIN-RELATED-RELATED"/>
    <property type="match status" value="1"/>
</dbReference>
<gene>
    <name evidence="1" type="ORF">Scaly_2502400</name>
</gene>
<proteinExistence type="predicted"/>
<accession>A0AAW2LUB8</accession>
<sequence>MSGPDDIALGTDCLRWLVDASMAGDLLQPYTAEEVSKALFQMVPLKSPGSDSMWLITDNILLAFELNHFLNSKSKGRPSWMAFKLNVSKAYDKILMAEQKSRFQGMLVCQAVPSISHLLFANGQHLEMGFRWNAKLLSRVGGEVLIKSILQAVHTYVMSCFRLPLSLLREIQSMLANFWLNNESHKTKFTGSCGKDFERAVCPFCGNGFEDVIHVLLCCPFAHQVWGMVPLVANFGSCDKKGVLLWMQIVASQLDAKSFGLFTFVCWAIWWFCIHYAMEEEGVEPVQAATYASRFLDSFLHQVAGSLLQPSSDSQGQCLVWMAQRVPRVGGVELTEAWAAREPIQFALQ</sequence>
<dbReference type="EMBL" id="JACGWM010000016">
    <property type="protein sequence ID" value="KAL0322060.1"/>
    <property type="molecule type" value="Genomic_DNA"/>
</dbReference>